<proteinExistence type="predicted"/>
<dbReference type="KEGG" id="otd:J1M35_19350"/>
<evidence type="ECO:0000313" key="3">
    <source>
        <dbReference type="EMBL" id="QTD45150.1"/>
    </source>
</evidence>
<evidence type="ECO:0000313" key="4">
    <source>
        <dbReference type="Proteomes" id="UP000663903"/>
    </source>
</evidence>
<gene>
    <name evidence="3" type="ORF">J1M35_19350</name>
</gene>
<dbReference type="PANTHER" id="PTHR34606">
    <property type="entry name" value="BON DOMAIN-CONTAINING PROTEIN"/>
    <property type="match status" value="1"/>
</dbReference>
<dbReference type="Pfam" id="PF04972">
    <property type="entry name" value="BON"/>
    <property type="match status" value="2"/>
</dbReference>
<dbReference type="InterPro" id="IPR051686">
    <property type="entry name" value="Lipoprotein_DolP"/>
</dbReference>
<name>A0A975H3D4_9BURK</name>
<dbReference type="EMBL" id="CP071796">
    <property type="protein sequence ID" value="QTD45150.1"/>
    <property type="molecule type" value="Genomic_DNA"/>
</dbReference>
<dbReference type="Proteomes" id="UP000663903">
    <property type="component" value="Chromosome"/>
</dbReference>
<dbReference type="PROSITE" id="PS50914">
    <property type="entry name" value="BON"/>
    <property type="match status" value="2"/>
</dbReference>
<keyword evidence="1" id="KW-0732">Signal</keyword>
<sequence length="256" mass="26493">MPLMMKNLGAARLALALAAGTALAGCVPVALVGGAVGAGTLLMASDRRSNDTQEADRQIESAANEAVTQAMPGRGHVNLTSYYRKVLVTGEVPAEQDRQLVESRVRAVAGVQGVVNELAVMPESSALQRSNDSLITSKVRTRMINQNGVPSGSLRIVTERGTTYLMGRLTAQETTLATEVARQTDGVQRVVRVIDQIADPAGGGGTVFSSAPAATAQQTTGAGAPSVPGVETHPVTQPAIVNAPQPIQVQTLPPVK</sequence>
<protein>
    <submittedName>
        <fullName evidence="3">BON domain-containing protein</fullName>
    </submittedName>
</protein>
<dbReference type="AlphaFoldDB" id="A0A975H3D4"/>
<evidence type="ECO:0000259" key="2">
    <source>
        <dbReference type="PROSITE" id="PS50914"/>
    </source>
</evidence>
<feature type="domain" description="BON" evidence="2">
    <location>
        <begin position="55"/>
        <end position="122"/>
    </location>
</feature>
<feature type="domain" description="BON" evidence="2">
    <location>
        <begin position="131"/>
        <end position="201"/>
    </location>
</feature>
<dbReference type="PROSITE" id="PS51257">
    <property type="entry name" value="PROKAR_LIPOPROTEIN"/>
    <property type="match status" value="1"/>
</dbReference>
<dbReference type="RefSeq" id="WP_208008902.1">
    <property type="nucleotide sequence ID" value="NZ_CP071796.1"/>
</dbReference>
<dbReference type="PANTHER" id="PTHR34606:SF4">
    <property type="entry name" value="OUTER MEMBRANE LIPOPROTEIN DOLP"/>
    <property type="match status" value="1"/>
</dbReference>
<dbReference type="InterPro" id="IPR007055">
    <property type="entry name" value="BON_dom"/>
</dbReference>
<reference evidence="3" key="1">
    <citation type="submission" date="2021-03" db="EMBL/GenBank/DDBJ databases">
        <title>Ottowia sp. 27C isolated from the cloaca of a Giant Asian pond turtle (Heosemys grandis).</title>
        <authorList>
            <person name="Spergser J."/>
            <person name="Busse H.-J."/>
        </authorList>
    </citation>
    <scope>NUCLEOTIDE SEQUENCE</scope>
    <source>
        <strain evidence="3">27C</strain>
    </source>
</reference>
<evidence type="ECO:0000256" key="1">
    <source>
        <dbReference type="SAM" id="SignalP"/>
    </source>
</evidence>
<organism evidence="3 4">
    <name type="scientific">Ottowia testudinis</name>
    <dbReference type="NCBI Taxonomy" id="2816950"/>
    <lineage>
        <taxon>Bacteria</taxon>
        <taxon>Pseudomonadati</taxon>
        <taxon>Pseudomonadota</taxon>
        <taxon>Betaproteobacteria</taxon>
        <taxon>Burkholderiales</taxon>
        <taxon>Comamonadaceae</taxon>
        <taxon>Ottowia</taxon>
    </lineage>
</organism>
<feature type="chain" id="PRO_5037494807" evidence="1">
    <location>
        <begin position="25"/>
        <end position="256"/>
    </location>
</feature>
<accession>A0A975H3D4</accession>
<keyword evidence="4" id="KW-1185">Reference proteome</keyword>
<dbReference type="Gene3D" id="3.30.1340.30">
    <property type="match status" value="1"/>
</dbReference>
<feature type="signal peptide" evidence="1">
    <location>
        <begin position="1"/>
        <end position="24"/>
    </location>
</feature>